<dbReference type="GO" id="GO:0006015">
    <property type="term" value="P:5-phosphoribose 1-diphosphate biosynthetic process"/>
    <property type="evidence" value="ECO:0007669"/>
    <property type="project" value="UniProtKB-UniRule"/>
</dbReference>
<feature type="binding site" evidence="10">
    <location>
        <position position="165"/>
    </location>
    <ligand>
        <name>Mg(2+)</name>
        <dbReference type="ChEBI" id="CHEBI:18420"/>
        <label>2</label>
    </ligand>
</feature>
<dbReference type="UniPathway" id="UPA00087">
    <property type="reaction ID" value="UER00172"/>
</dbReference>
<dbReference type="GO" id="GO:0000287">
    <property type="term" value="F:magnesium ion binding"/>
    <property type="evidence" value="ECO:0007669"/>
    <property type="project" value="UniProtKB-UniRule"/>
</dbReference>
<dbReference type="AlphaFoldDB" id="H2C8N6"/>
<dbReference type="InterPro" id="IPR000836">
    <property type="entry name" value="PRTase_dom"/>
</dbReference>
<evidence type="ECO:0000256" key="5">
    <source>
        <dbReference type="ARBA" id="ARBA00022741"/>
    </source>
</evidence>
<evidence type="ECO:0000313" key="15">
    <source>
        <dbReference type="Proteomes" id="UP000003980"/>
    </source>
</evidence>
<evidence type="ECO:0000256" key="8">
    <source>
        <dbReference type="ARBA" id="ARBA00022842"/>
    </source>
</evidence>
<feature type="binding site" evidence="10">
    <location>
        <begin position="93"/>
        <end position="94"/>
    </location>
    <ligand>
        <name>ATP</name>
        <dbReference type="ChEBI" id="CHEBI:30616"/>
    </ligand>
</feature>
<dbReference type="HOGENOM" id="CLU_033546_2_2_2"/>
<dbReference type="eggNOG" id="arCOG00067">
    <property type="taxonomic scope" value="Archaea"/>
</dbReference>
<gene>
    <name evidence="10" type="primary">prs</name>
    <name evidence="14" type="ORF">MetMK1DRAFT_00029510</name>
</gene>
<feature type="binding site" evidence="10">
    <location>
        <begin position="34"/>
        <end position="36"/>
    </location>
    <ligand>
        <name>ATP</name>
        <dbReference type="ChEBI" id="CHEBI:30616"/>
    </ligand>
</feature>
<dbReference type="SMART" id="SM01400">
    <property type="entry name" value="Pribosyltran_N"/>
    <property type="match status" value="1"/>
</dbReference>
<dbReference type="RefSeq" id="WP_009075009.1">
    <property type="nucleotide sequence ID" value="NZ_JH597770.1"/>
</dbReference>
<keyword evidence="15" id="KW-1185">Reference proteome</keyword>
<evidence type="ECO:0000256" key="10">
    <source>
        <dbReference type="HAMAP-Rule" id="MF_00583"/>
    </source>
</evidence>
<comment type="subcellular location">
    <subcellularLocation>
        <location evidence="10">Cytoplasm</location>
    </subcellularLocation>
</comment>
<evidence type="ECO:0000256" key="7">
    <source>
        <dbReference type="ARBA" id="ARBA00022840"/>
    </source>
</evidence>
<dbReference type="InterPro" id="IPR037514">
    <property type="entry name" value="Rib-P_diPkinase_arc"/>
</dbReference>
<feature type="domain" description="Phosphoribosyltransferase" evidence="12">
    <location>
        <begin position="156"/>
        <end position="246"/>
    </location>
</feature>
<dbReference type="SUPFAM" id="SSF53271">
    <property type="entry name" value="PRTase-like"/>
    <property type="match status" value="2"/>
</dbReference>
<feature type="binding site" evidence="10">
    <location>
        <position position="216"/>
    </location>
    <ligand>
        <name>D-ribose 5-phosphate</name>
        <dbReference type="ChEBI" id="CHEBI:78346"/>
    </ligand>
</feature>
<keyword evidence="8 10" id="KW-0460">Magnesium</keyword>
<evidence type="ECO:0000256" key="6">
    <source>
        <dbReference type="ARBA" id="ARBA00022777"/>
    </source>
</evidence>
<sequence length="290" mass="31969">MIIVGGTSTNGVDGRLSKLTGYPLVKVESKLFPDGESYIRIPASLDGEEVVLVQTTQPPQNKNLLELLLTLEAIRDMGATKITAVVPYLAYLRQDRRFTDGEALSAKTILNLIHAAGANTLVVVEPHHRESMDYFPGEVRIVDPIPSLAREARKRVERPFVLAPDRGALERAERLAKELETNFSFLEKERDRKTGEVRIRQADIPPLNGYDVILVDDIISTGGTLAEASRIAYSSGARSVISVAVHLLLVRDAMNRLREAGIREVIGTNTVVPEERVTLVDVSDQIAVRL</sequence>
<dbReference type="Pfam" id="PF13793">
    <property type="entry name" value="Pribosyltran_N"/>
    <property type="match status" value="1"/>
</dbReference>
<evidence type="ECO:0000256" key="4">
    <source>
        <dbReference type="ARBA" id="ARBA00022727"/>
    </source>
</evidence>
<organism evidence="14 15">
    <name type="scientific">Metallosphaera yellowstonensis MK1</name>
    <dbReference type="NCBI Taxonomy" id="671065"/>
    <lineage>
        <taxon>Archaea</taxon>
        <taxon>Thermoproteota</taxon>
        <taxon>Thermoprotei</taxon>
        <taxon>Sulfolobales</taxon>
        <taxon>Sulfolobaceae</taxon>
        <taxon>Metallosphaera</taxon>
    </lineage>
</organism>
<keyword evidence="6 10" id="KW-0418">Kinase</keyword>
<dbReference type="InterPro" id="IPR029057">
    <property type="entry name" value="PRTase-like"/>
</dbReference>
<evidence type="ECO:0000256" key="3">
    <source>
        <dbReference type="ARBA" id="ARBA00022723"/>
    </source>
</evidence>
<keyword evidence="4 10" id="KW-0545">Nucleotide biosynthesis</keyword>
<dbReference type="GO" id="GO:0016301">
    <property type="term" value="F:kinase activity"/>
    <property type="evidence" value="ECO:0007669"/>
    <property type="project" value="UniProtKB-KW"/>
</dbReference>
<dbReference type="InterPro" id="IPR029099">
    <property type="entry name" value="Pribosyltran_N"/>
</dbReference>
<dbReference type="STRING" id="671065.MetMK1DRAFT_00029510"/>
<dbReference type="HAMAP" id="MF_00583_A">
    <property type="entry name" value="RibP_PPkinase_A"/>
    <property type="match status" value="1"/>
</dbReference>
<comment type="similarity">
    <text evidence="10">Belongs to the ribose-phosphate pyrophosphokinase family. Class III (archaeal) subfamily.</text>
</comment>
<dbReference type="PANTHER" id="PTHR10210:SF32">
    <property type="entry name" value="RIBOSE-PHOSPHATE PYROPHOSPHOKINASE 2"/>
    <property type="match status" value="1"/>
</dbReference>
<dbReference type="CDD" id="cd06223">
    <property type="entry name" value="PRTases_typeI"/>
    <property type="match status" value="1"/>
</dbReference>
<keyword evidence="11" id="KW-0175">Coiled coil</keyword>
<dbReference type="Proteomes" id="UP000003980">
    <property type="component" value="Unassembled WGS sequence"/>
</dbReference>
<feature type="binding site" evidence="10">
    <location>
        <begin position="220"/>
        <end position="224"/>
    </location>
    <ligand>
        <name>D-ribose 5-phosphate</name>
        <dbReference type="ChEBI" id="CHEBI:78346"/>
    </ligand>
</feature>
<dbReference type="GO" id="GO:0005524">
    <property type="term" value="F:ATP binding"/>
    <property type="evidence" value="ECO:0007669"/>
    <property type="project" value="UniProtKB-KW"/>
</dbReference>
<feature type="active site" evidence="10">
    <location>
        <position position="188"/>
    </location>
</feature>
<dbReference type="Pfam" id="PF00156">
    <property type="entry name" value="Pribosyltran"/>
    <property type="match status" value="1"/>
</dbReference>
<keyword evidence="7 10" id="KW-0067">ATP-binding</keyword>
<dbReference type="GO" id="GO:0004749">
    <property type="term" value="F:ribose phosphate diphosphokinase activity"/>
    <property type="evidence" value="ECO:0007669"/>
    <property type="project" value="UniProtKB-UniRule"/>
</dbReference>
<comment type="pathway">
    <text evidence="10">Metabolic intermediate biosynthesis; 5-phospho-alpha-D-ribose 1-diphosphate biosynthesis; 5-phospho-alpha-D-ribose 1-diphosphate from D-ribose 5-phosphate (route I): step 1/1.</text>
</comment>
<reference evidence="14 15" key="1">
    <citation type="submission" date="2012-01" db="EMBL/GenBank/DDBJ databases">
        <title>Improved High-Quality Draft sequence of Metallosphaera yellowstonensis MK1.</title>
        <authorList>
            <consortium name="US DOE Joint Genome Institute"/>
            <person name="Lucas S."/>
            <person name="Han J."/>
            <person name="Cheng J.-F."/>
            <person name="Goodwin L."/>
            <person name="Pitluck S."/>
            <person name="Peters L."/>
            <person name="Teshima H."/>
            <person name="Detter J.C."/>
            <person name="Han C."/>
            <person name="Tapia R."/>
            <person name="Land M."/>
            <person name="Hauser L."/>
            <person name="Kyrpides N."/>
            <person name="Kozubal M."/>
            <person name="Macur R.E."/>
            <person name="Jay Z."/>
            <person name="Inskeep W."/>
            <person name="Woyke T."/>
        </authorList>
    </citation>
    <scope>NUCLEOTIDE SEQUENCE [LARGE SCALE GENOMIC DNA]</scope>
    <source>
        <strain evidence="14 15">MK1</strain>
    </source>
</reference>
<dbReference type="PANTHER" id="PTHR10210">
    <property type="entry name" value="RIBOSE-PHOSPHATE DIPHOSPHOKINASE FAMILY MEMBER"/>
    <property type="match status" value="1"/>
</dbReference>
<dbReference type="GO" id="GO:0002189">
    <property type="term" value="C:ribose phosphate diphosphokinase complex"/>
    <property type="evidence" value="ECO:0007669"/>
    <property type="project" value="TreeGrafter"/>
</dbReference>
<feature type="binding site" evidence="10">
    <location>
        <position position="127"/>
    </location>
    <ligand>
        <name>Mg(2+)</name>
        <dbReference type="ChEBI" id="CHEBI:18420"/>
        <label>1</label>
    </ligand>
</feature>
<evidence type="ECO:0000313" key="14">
    <source>
        <dbReference type="EMBL" id="EHP68512.1"/>
    </source>
</evidence>
<dbReference type="EC" id="2.7.6.1" evidence="10"/>
<dbReference type="FunFam" id="3.40.50.2020:FF:000007">
    <property type="entry name" value="Ribose-phosphate pyrophosphokinase"/>
    <property type="match status" value="1"/>
</dbReference>
<feature type="binding site" evidence="10">
    <location>
        <position position="190"/>
    </location>
    <ligand>
        <name>D-ribose 5-phosphate</name>
        <dbReference type="ChEBI" id="CHEBI:78346"/>
    </ligand>
</feature>
<keyword evidence="2 10" id="KW-0808">Transferase</keyword>
<evidence type="ECO:0000256" key="11">
    <source>
        <dbReference type="SAM" id="Coils"/>
    </source>
</evidence>
<accession>H2C8N6</accession>
<keyword evidence="1 10" id="KW-0963">Cytoplasm</keyword>
<keyword evidence="3 10" id="KW-0479">Metal-binding</keyword>
<keyword evidence="5 10" id="KW-0547">Nucleotide-binding</keyword>
<dbReference type="GO" id="GO:0005737">
    <property type="term" value="C:cytoplasm"/>
    <property type="evidence" value="ECO:0007669"/>
    <property type="project" value="UniProtKB-SubCell"/>
</dbReference>
<comment type="catalytic activity">
    <reaction evidence="9 10">
        <text>D-ribose 5-phosphate + ATP = 5-phospho-alpha-D-ribose 1-diphosphate + AMP + H(+)</text>
        <dbReference type="Rhea" id="RHEA:15609"/>
        <dbReference type="ChEBI" id="CHEBI:15378"/>
        <dbReference type="ChEBI" id="CHEBI:30616"/>
        <dbReference type="ChEBI" id="CHEBI:58017"/>
        <dbReference type="ChEBI" id="CHEBI:78346"/>
        <dbReference type="ChEBI" id="CHEBI:456215"/>
        <dbReference type="EC" id="2.7.6.1"/>
    </reaction>
</comment>
<evidence type="ECO:0000256" key="2">
    <source>
        <dbReference type="ARBA" id="ARBA00022679"/>
    </source>
</evidence>
<proteinExistence type="inferred from homology"/>
<dbReference type="GO" id="GO:0006164">
    <property type="term" value="P:purine nucleotide biosynthetic process"/>
    <property type="evidence" value="ECO:0007669"/>
    <property type="project" value="TreeGrafter"/>
</dbReference>
<feature type="domain" description="Ribose-phosphate pyrophosphokinase N-terminal" evidence="13">
    <location>
        <begin position="1"/>
        <end position="117"/>
    </location>
</feature>
<dbReference type="NCBIfam" id="TIGR01251">
    <property type="entry name" value="ribP_PPkin"/>
    <property type="match status" value="1"/>
</dbReference>
<dbReference type="Gene3D" id="3.40.50.2020">
    <property type="match status" value="2"/>
</dbReference>
<dbReference type="OrthoDB" id="371997at2157"/>
<evidence type="ECO:0000256" key="1">
    <source>
        <dbReference type="ARBA" id="ARBA00022490"/>
    </source>
</evidence>
<dbReference type="EMBL" id="JH597770">
    <property type="protein sequence ID" value="EHP68512.1"/>
    <property type="molecule type" value="Genomic_DNA"/>
</dbReference>
<evidence type="ECO:0000259" key="13">
    <source>
        <dbReference type="Pfam" id="PF13793"/>
    </source>
</evidence>
<protein>
    <recommendedName>
        <fullName evidence="10">Ribose-phosphate pyrophosphokinase</fullName>
        <shortName evidence="10">RPPK</shortName>
        <ecNumber evidence="10">2.7.6.1</ecNumber>
    </recommendedName>
    <alternativeName>
        <fullName evidence="10">5-phospho-D-ribosyl alpha-1-diphosphate synthase</fullName>
    </alternativeName>
    <alternativeName>
        <fullName evidence="10">Phosphoribosyl diphosphate synthase</fullName>
    </alternativeName>
    <alternativeName>
        <fullName evidence="10">Phosphoribosyl pyrophosphate synthase</fullName>
        <shortName evidence="10">P-Rib-PP synthase</shortName>
        <shortName evidence="10">PRPP synthase</shortName>
        <shortName evidence="10">PRPPase</shortName>
    </alternativeName>
</protein>
<comment type="cofactor">
    <cofactor evidence="10">
        <name>Mg(2+)</name>
        <dbReference type="ChEBI" id="CHEBI:18420"/>
    </cofactor>
    <text evidence="10">Binds 2 Mg(2+) ions per subunit.</text>
</comment>
<evidence type="ECO:0000256" key="9">
    <source>
        <dbReference type="ARBA" id="ARBA00049535"/>
    </source>
</evidence>
<feature type="coiled-coil region" evidence="11">
    <location>
        <begin position="169"/>
        <end position="196"/>
    </location>
</feature>
<name>H2C8N6_9CREN</name>
<comment type="function">
    <text evidence="10">Involved in the biosynthesis of the central metabolite phospho-alpha-D-ribosyl-1-pyrophosphate (PRPP) via the transfer of pyrophosphoryl group from ATP to 1-hydroxyl of ribose-5-phosphate (Rib-5-P).</text>
</comment>
<evidence type="ECO:0000259" key="12">
    <source>
        <dbReference type="Pfam" id="PF00156"/>
    </source>
</evidence>
<dbReference type="InterPro" id="IPR005946">
    <property type="entry name" value="Rib-P_diPkinase"/>
</dbReference>